<evidence type="ECO:0000256" key="3">
    <source>
        <dbReference type="ARBA" id="ARBA00022692"/>
    </source>
</evidence>
<dbReference type="PANTHER" id="PTHR36964:SF1">
    <property type="entry name" value="PROTEIN-METHIONINE-SULFOXIDE REDUCTASE HEME-BINDING SUBUNIT MSRQ"/>
    <property type="match status" value="1"/>
</dbReference>
<accession>A0ABQ2CZ86</accession>
<dbReference type="InterPro" id="IPR013130">
    <property type="entry name" value="Fe3_Rdtase_TM_dom"/>
</dbReference>
<dbReference type="Pfam" id="PF01794">
    <property type="entry name" value="Ferric_reduct"/>
    <property type="match status" value="1"/>
</dbReference>
<dbReference type="PANTHER" id="PTHR36964">
    <property type="entry name" value="PROTEIN-METHIONINE-SULFOXIDE REDUCTASE HEME-BINDING SUBUNIT MSRQ"/>
    <property type="match status" value="1"/>
</dbReference>
<dbReference type="EMBL" id="BMOD01000005">
    <property type="protein sequence ID" value="GGJ31815.1"/>
    <property type="molecule type" value="Genomic_DNA"/>
</dbReference>
<feature type="transmembrane region" description="Helical" evidence="7">
    <location>
        <begin position="171"/>
        <end position="188"/>
    </location>
</feature>
<feature type="transmembrane region" description="Helical" evidence="7">
    <location>
        <begin position="145"/>
        <end position="165"/>
    </location>
</feature>
<reference evidence="10" key="1">
    <citation type="journal article" date="2019" name="Int. J. Syst. Evol. Microbiol.">
        <title>The Global Catalogue of Microorganisms (GCM) 10K type strain sequencing project: providing services to taxonomists for standard genome sequencing and annotation.</title>
        <authorList>
            <consortium name="The Broad Institute Genomics Platform"/>
            <consortium name="The Broad Institute Genome Sequencing Center for Infectious Disease"/>
            <person name="Wu L."/>
            <person name="Ma J."/>
        </authorList>
    </citation>
    <scope>NUCLEOTIDE SEQUENCE [LARGE SCALE GENOMIC DNA]</scope>
    <source>
        <strain evidence="10">JCM 14370</strain>
    </source>
</reference>
<evidence type="ECO:0000256" key="6">
    <source>
        <dbReference type="ARBA" id="ARBA00023136"/>
    </source>
</evidence>
<keyword evidence="4 7" id="KW-1133">Transmembrane helix</keyword>
<feature type="domain" description="Ferric oxidoreductase" evidence="8">
    <location>
        <begin position="63"/>
        <end position="153"/>
    </location>
</feature>
<feature type="transmembrane region" description="Helical" evidence="7">
    <location>
        <begin position="70"/>
        <end position="88"/>
    </location>
</feature>
<keyword evidence="5" id="KW-0408">Iron</keyword>
<keyword evidence="2" id="KW-0813">Transport</keyword>
<keyword evidence="3 7" id="KW-0812">Transmembrane</keyword>
<comment type="subcellular location">
    <subcellularLocation>
        <location evidence="1">Membrane</location>
        <topology evidence="1">Multi-pass membrane protein</topology>
    </subcellularLocation>
</comment>
<evidence type="ECO:0000256" key="2">
    <source>
        <dbReference type="ARBA" id="ARBA00022448"/>
    </source>
</evidence>
<dbReference type="InterPro" id="IPR022837">
    <property type="entry name" value="MsrQ-like"/>
</dbReference>
<evidence type="ECO:0000256" key="1">
    <source>
        <dbReference type="ARBA" id="ARBA00004141"/>
    </source>
</evidence>
<dbReference type="Proteomes" id="UP000632222">
    <property type="component" value="Unassembled WGS sequence"/>
</dbReference>
<evidence type="ECO:0000259" key="8">
    <source>
        <dbReference type="Pfam" id="PF01794"/>
    </source>
</evidence>
<name>A0ABQ2CZ86_9DEIO</name>
<organism evidence="9 10">
    <name type="scientific">Deinococcus roseus</name>
    <dbReference type="NCBI Taxonomy" id="392414"/>
    <lineage>
        <taxon>Bacteria</taxon>
        <taxon>Thermotogati</taxon>
        <taxon>Deinococcota</taxon>
        <taxon>Deinococci</taxon>
        <taxon>Deinococcales</taxon>
        <taxon>Deinococcaceae</taxon>
        <taxon>Deinococcus</taxon>
    </lineage>
</organism>
<evidence type="ECO:0000313" key="9">
    <source>
        <dbReference type="EMBL" id="GGJ31815.1"/>
    </source>
</evidence>
<evidence type="ECO:0000256" key="7">
    <source>
        <dbReference type="SAM" id="Phobius"/>
    </source>
</evidence>
<evidence type="ECO:0000256" key="5">
    <source>
        <dbReference type="ARBA" id="ARBA00023004"/>
    </source>
</evidence>
<evidence type="ECO:0000256" key="4">
    <source>
        <dbReference type="ARBA" id="ARBA00022989"/>
    </source>
</evidence>
<gene>
    <name evidence="9" type="ORF">GCM10008938_17450</name>
</gene>
<protein>
    <recommendedName>
        <fullName evidence="8">Ferric oxidoreductase domain-containing protein</fullName>
    </recommendedName>
</protein>
<feature type="transmembrane region" description="Helical" evidence="7">
    <location>
        <begin position="45"/>
        <end position="63"/>
    </location>
</feature>
<proteinExistence type="predicted"/>
<keyword evidence="10" id="KW-1185">Reference proteome</keyword>
<feature type="transmembrane region" description="Helical" evidence="7">
    <location>
        <begin position="12"/>
        <end position="33"/>
    </location>
</feature>
<sequence length="194" mass="22212">MARRTATKTVISWALLLGIPLISEGILLCMYNPHSHTFAQRQSEVYGWFAVLSLVLVLLARPLKLMLQRRMLGVAAFVYSVIHTWLAYLAVFDRDWESVEFLSKPDQWAIYAGVVALLGFLPLTLTSTHFAMRQMGKHWKTLHRLGPPMTLLAIVHTVWVGVHFGVDPMKWTSILLALLTLLIFGWRTRKEKRT</sequence>
<keyword evidence="6 7" id="KW-0472">Membrane</keyword>
<evidence type="ECO:0000313" key="10">
    <source>
        <dbReference type="Proteomes" id="UP000632222"/>
    </source>
</evidence>
<dbReference type="RefSeq" id="WP_189002301.1">
    <property type="nucleotide sequence ID" value="NZ_BMOD01000005.1"/>
</dbReference>
<comment type="caution">
    <text evidence="9">The sequence shown here is derived from an EMBL/GenBank/DDBJ whole genome shotgun (WGS) entry which is preliminary data.</text>
</comment>
<feature type="transmembrane region" description="Helical" evidence="7">
    <location>
        <begin position="108"/>
        <end position="125"/>
    </location>
</feature>